<dbReference type="InterPro" id="IPR053721">
    <property type="entry name" value="Fimbrial_Adhesin_Reg"/>
</dbReference>
<reference evidence="4 5" key="1">
    <citation type="submission" date="2016-10" db="EMBL/GenBank/DDBJ databases">
        <title>The Draft Genome Sequence of the Potato Rhizosphere Bacteria Ochrobactrum sp. IPA7.2.</title>
        <authorList>
            <person name="Gogoleva N.E."/>
            <person name="Khlopko Y.A."/>
            <person name="Burygin G.L."/>
            <person name="Plotnikov A.O."/>
        </authorList>
    </citation>
    <scope>NUCLEOTIDE SEQUENCE [LARGE SCALE GENOMIC DNA]</scope>
    <source>
        <strain evidence="4 5">IPA7.2</strain>
    </source>
</reference>
<dbReference type="InterPro" id="IPR032428">
    <property type="entry name" value="TrfB"/>
</dbReference>
<dbReference type="EMBL" id="MOEC01000072">
    <property type="protein sequence ID" value="OIS90235.1"/>
    <property type="molecule type" value="Genomic_DNA"/>
</dbReference>
<dbReference type="RefSeq" id="WP_071634626.1">
    <property type="nucleotide sequence ID" value="NZ_MOEC01000072.1"/>
</dbReference>
<evidence type="ECO:0000256" key="1">
    <source>
        <dbReference type="ARBA" id="ARBA00023015"/>
    </source>
</evidence>
<evidence type="ECO:0000313" key="5">
    <source>
        <dbReference type="Proteomes" id="UP000182985"/>
    </source>
</evidence>
<comment type="caution">
    <text evidence="4">The sequence shown here is derived from an EMBL/GenBank/DDBJ whole genome shotgun (WGS) entry which is preliminary data.</text>
</comment>
<protein>
    <recommendedName>
        <fullName evidence="3">TrfB transcriptional repressor protein domain-containing protein</fullName>
    </recommendedName>
</protein>
<dbReference type="Proteomes" id="UP000182985">
    <property type="component" value="Unassembled WGS sequence"/>
</dbReference>
<organism evidence="4 5">
    <name type="scientific">Brucella cytisi</name>
    <dbReference type="NCBI Taxonomy" id="407152"/>
    <lineage>
        <taxon>Bacteria</taxon>
        <taxon>Pseudomonadati</taxon>
        <taxon>Pseudomonadota</taxon>
        <taxon>Alphaproteobacteria</taxon>
        <taxon>Hyphomicrobiales</taxon>
        <taxon>Brucellaceae</taxon>
        <taxon>Brucella/Ochrobactrum group</taxon>
        <taxon>Brucella</taxon>
    </lineage>
</organism>
<dbReference type="AlphaFoldDB" id="A0A1J6HCY0"/>
<evidence type="ECO:0000259" key="3">
    <source>
        <dbReference type="Pfam" id="PF16509"/>
    </source>
</evidence>
<dbReference type="Pfam" id="PF16509">
    <property type="entry name" value="KORA"/>
    <property type="match status" value="1"/>
</dbReference>
<evidence type="ECO:0000313" key="4">
    <source>
        <dbReference type="EMBL" id="OIS90235.1"/>
    </source>
</evidence>
<feature type="domain" description="TrfB transcriptional repressor protein" evidence="3">
    <location>
        <begin position="6"/>
        <end position="87"/>
    </location>
</feature>
<name>A0A1J6HCY0_9HYPH</name>
<keyword evidence="1" id="KW-0805">Transcription regulation</keyword>
<sequence>MTAGVLTEQQFNDARPRLGRLSLDTLAIAREVLVDGTPQSEVARKHGLSRQRVHGMVTRVQAAINEIPQGWVRLEIWLPPELAQKVEDMAEKAKAKAIKEKG</sequence>
<proteinExistence type="predicted"/>
<keyword evidence="5" id="KW-1185">Reference proteome</keyword>
<evidence type="ECO:0000256" key="2">
    <source>
        <dbReference type="ARBA" id="ARBA00023163"/>
    </source>
</evidence>
<dbReference type="Gene3D" id="1.10.10.2690">
    <property type="match status" value="1"/>
</dbReference>
<gene>
    <name evidence="4" type="ORF">BLA27_27900</name>
</gene>
<keyword evidence="2" id="KW-0804">Transcription</keyword>
<accession>A0A1J6HCY0</accession>